<dbReference type="PANTHER" id="PTHR24093">
    <property type="entry name" value="CATION TRANSPORTING ATPASE"/>
    <property type="match status" value="1"/>
</dbReference>
<reference evidence="9 10" key="1">
    <citation type="submission" date="2013-02" db="EMBL/GenBank/DDBJ databases">
        <authorList>
            <person name="Hannick L."/>
            <person name="Zafar N."/>
            <person name="Lorenzi H."/>
            <person name="Ali I.A."/>
            <person name="Petri W.P."/>
            <person name="Caler E."/>
        </authorList>
    </citation>
    <scope>NUCLEOTIDE SEQUENCE [LARGE SCALE GENOMIC DNA]</scope>
    <source>
        <strain evidence="9 10">KU27</strain>
    </source>
</reference>
<dbReference type="PRINTS" id="PR00120">
    <property type="entry name" value="HATPASE"/>
</dbReference>
<feature type="domain" description="Cation-transporting P-type ATPase C-terminal" evidence="8">
    <location>
        <begin position="148"/>
        <end position="362"/>
    </location>
</feature>
<sequence length="403" mass="44673">HNNVILISRENDIAIEGPKFAELTDEEIIEKLENLRVIARCSPQDKERLVKLLISQGEVVAVTGDGTNDVPALKAADVGLAMGIRGTDVAKQASDIVILDDNFQSIVNSVKWGRCVYDNIRKFLQFQLTVNVSAVVLCIIGSVFVGESPLNALQMLWVNMIMDTLAALALGTEKPTDSLLDRKPFGRFDSLISFKMLRSILFQAAYQLIITLTIVFAGKYIPFLDAPCGFVKTVGHSGGEDFSKYCAGDNIGFKSINDVKTDTVELQTLVFNMFVFAQIFNLFNSRKVNGEHNIFERLFTNWYFLVICGGICICQIIIVQFLGILFDGVPFNPSQGQYGLSWQGWVLSIASTILTIVVGQISFFIPVPASKPKKFKKESASLFSKIKNKFGKKEYESIGSDDE</sequence>
<evidence type="ECO:0000313" key="10">
    <source>
        <dbReference type="Proteomes" id="UP000011755"/>
    </source>
</evidence>
<dbReference type="Pfam" id="PF00689">
    <property type="entry name" value="Cation_ATPase_C"/>
    <property type="match status" value="1"/>
</dbReference>
<evidence type="ECO:0000259" key="8">
    <source>
        <dbReference type="Pfam" id="PF00689"/>
    </source>
</evidence>
<dbReference type="Pfam" id="PF08282">
    <property type="entry name" value="Hydrolase_3"/>
    <property type="match status" value="1"/>
</dbReference>
<dbReference type="SUPFAM" id="SSF81665">
    <property type="entry name" value="Calcium ATPase, transmembrane domain M"/>
    <property type="match status" value="1"/>
</dbReference>
<dbReference type="InterPro" id="IPR023214">
    <property type="entry name" value="HAD_sf"/>
</dbReference>
<dbReference type="OrthoDB" id="116380at2759"/>
<evidence type="ECO:0000256" key="7">
    <source>
        <dbReference type="SAM" id="Phobius"/>
    </source>
</evidence>
<dbReference type="GO" id="GO:0005524">
    <property type="term" value="F:ATP binding"/>
    <property type="evidence" value="ECO:0007669"/>
    <property type="project" value="InterPro"/>
</dbReference>
<dbReference type="AlphaFoldDB" id="M2QGT7"/>
<dbReference type="Proteomes" id="UP000011755">
    <property type="component" value="Unassembled WGS sequence"/>
</dbReference>
<dbReference type="NCBIfam" id="TIGR01494">
    <property type="entry name" value="ATPase_P-type"/>
    <property type="match status" value="1"/>
</dbReference>
<dbReference type="EMBL" id="KB444030">
    <property type="protein sequence ID" value="EMD48544.1"/>
    <property type="molecule type" value="Genomic_DNA"/>
</dbReference>
<dbReference type="GO" id="GO:0046872">
    <property type="term" value="F:metal ion binding"/>
    <property type="evidence" value="ECO:0007669"/>
    <property type="project" value="UniProtKB-KW"/>
</dbReference>
<evidence type="ECO:0000256" key="6">
    <source>
        <dbReference type="ARBA" id="ARBA00023136"/>
    </source>
</evidence>
<keyword evidence="5 7" id="KW-1133">Transmembrane helix</keyword>
<feature type="transmembrane region" description="Helical" evidence="7">
    <location>
        <begin position="200"/>
        <end position="221"/>
    </location>
</feature>
<keyword evidence="6 7" id="KW-0472">Membrane</keyword>
<proteinExistence type="predicted"/>
<keyword evidence="3" id="KW-0479">Metal-binding</keyword>
<evidence type="ECO:0000256" key="1">
    <source>
        <dbReference type="ARBA" id="ARBA00004127"/>
    </source>
</evidence>
<evidence type="ECO:0000256" key="2">
    <source>
        <dbReference type="ARBA" id="ARBA00022692"/>
    </source>
</evidence>
<dbReference type="GO" id="GO:0016887">
    <property type="term" value="F:ATP hydrolysis activity"/>
    <property type="evidence" value="ECO:0007669"/>
    <property type="project" value="InterPro"/>
</dbReference>
<dbReference type="GO" id="GO:0005886">
    <property type="term" value="C:plasma membrane"/>
    <property type="evidence" value="ECO:0007669"/>
    <property type="project" value="TreeGrafter"/>
</dbReference>
<dbReference type="GO" id="GO:0005388">
    <property type="term" value="F:P-type calcium transporter activity"/>
    <property type="evidence" value="ECO:0007669"/>
    <property type="project" value="TreeGrafter"/>
</dbReference>
<dbReference type="Gene3D" id="3.40.50.1000">
    <property type="entry name" value="HAD superfamily/HAD-like"/>
    <property type="match status" value="1"/>
</dbReference>
<protein>
    <submittedName>
        <fullName evidence="9">Plasma membrane calcium-transporting ATPase, putative</fullName>
    </submittedName>
</protein>
<evidence type="ECO:0000256" key="4">
    <source>
        <dbReference type="ARBA" id="ARBA00022842"/>
    </source>
</evidence>
<keyword evidence="2 7" id="KW-0812">Transmembrane</keyword>
<comment type="subcellular location">
    <subcellularLocation>
        <location evidence="1">Endomembrane system</location>
        <topology evidence="1">Multi-pass membrane protein</topology>
    </subcellularLocation>
</comment>
<keyword evidence="4" id="KW-0460">Magnesium</keyword>
<accession>M2QGT7</accession>
<dbReference type="Gene3D" id="1.20.1110.10">
    <property type="entry name" value="Calcium-transporting ATPase, transmembrane domain"/>
    <property type="match status" value="1"/>
</dbReference>
<dbReference type="InterPro" id="IPR001757">
    <property type="entry name" value="P_typ_ATPase"/>
</dbReference>
<gene>
    <name evidence="9" type="ORF">EHI5A_042830</name>
</gene>
<dbReference type="GO" id="GO:0012505">
    <property type="term" value="C:endomembrane system"/>
    <property type="evidence" value="ECO:0007669"/>
    <property type="project" value="UniProtKB-SubCell"/>
</dbReference>
<dbReference type="SUPFAM" id="SSF56784">
    <property type="entry name" value="HAD-like"/>
    <property type="match status" value="1"/>
</dbReference>
<evidence type="ECO:0000256" key="5">
    <source>
        <dbReference type="ARBA" id="ARBA00022989"/>
    </source>
</evidence>
<feature type="transmembrane region" description="Helical" evidence="7">
    <location>
        <begin position="128"/>
        <end position="146"/>
    </location>
</feature>
<dbReference type="InterPro" id="IPR036412">
    <property type="entry name" value="HAD-like_sf"/>
</dbReference>
<feature type="transmembrane region" description="Helical" evidence="7">
    <location>
        <begin position="345"/>
        <end position="367"/>
    </location>
</feature>
<organism evidence="9 10">
    <name type="scientific">Entamoeba histolytica KU27</name>
    <dbReference type="NCBI Taxonomy" id="885311"/>
    <lineage>
        <taxon>Eukaryota</taxon>
        <taxon>Amoebozoa</taxon>
        <taxon>Evosea</taxon>
        <taxon>Archamoebae</taxon>
        <taxon>Mastigamoebida</taxon>
        <taxon>Entamoebidae</taxon>
        <taxon>Entamoeba</taxon>
    </lineage>
</organism>
<feature type="transmembrane region" description="Helical" evidence="7">
    <location>
        <begin position="303"/>
        <end position="325"/>
    </location>
</feature>
<evidence type="ECO:0000256" key="3">
    <source>
        <dbReference type="ARBA" id="ARBA00022723"/>
    </source>
</evidence>
<evidence type="ECO:0000313" key="9">
    <source>
        <dbReference type="EMBL" id="EMD48544.1"/>
    </source>
</evidence>
<dbReference type="InterPro" id="IPR023298">
    <property type="entry name" value="ATPase_P-typ_TM_dom_sf"/>
</dbReference>
<name>M2QGT7_ENTHI</name>
<dbReference type="PRINTS" id="PR00119">
    <property type="entry name" value="CATATPASE"/>
</dbReference>
<dbReference type="InterPro" id="IPR006068">
    <property type="entry name" value="ATPase_P-typ_cation-transptr_C"/>
</dbReference>
<dbReference type="VEuPathDB" id="AmoebaDB:EHI5A_042830"/>
<feature type="non-terminal residue" evidence="9">
    <location>
        <position position="1"/>
    </location>
</feature>
<dbReference type="PANTHER" id="PTHR24093:SF369">
    <property type="entry name" value="CALCIUM-TRANSPORTING ATPASE"/>
    <property type="match status" value="1"/>
</dbReference>